<comment type="caution">
    <text evidence="9">The sequence shown here is derived from an EMBL/GenBank/DDBJ whole genome shotgun (WGS) entry which is preliminary data.</text>
</comment>
<dbReference type="GO" id="GO:0005737">
    <property type="term" value="C:cytoplasm"/>
    <property type="evidence" value="ECO:0007669"/>
    <property type="project" value="TreeGrafter"/>
</dbReference>
<dbReference type="GO" id="GO:0005874">
    <property type="term" value="C:microtubule"/>
    <property type="evidence" value="ECO:0007669"/>
    <property type="project" value="UniProtKB-KW"/>
</dbReference>
<dbReference type="AlphaFoldDB" id="A0A7J0EP82"/>
<reference evidence="9 10" key="1">
    <citation type="submission" date="2019-07" db="EMBL/GenBank/DDBJ databases">
        <title>De Novo Assembly of kiwifruit Actinidia rufa.</title>
        <authorList>
            <person name="Sugita-Konishi S."/>
            <person name="Sato K."/>
            <person name="Mori E."/>
            <person name="Abe Y."/>
            <person name="Kisaki G."/>
            <person name="Hamano K."/>
            <person name="Suezawa K."/>
            <person name="Otani M."/>
            <person name="Fukuda T."/>
            <person name="Manabe T."/>
            <person name="Gomi K."/>
            <person name="Tabuchi M."/>
            <person name="Akimitsu K."/>
            <person name="Kataoka I."/>
        </authorList>
    </citation>
    <scope>NUCLEOTIDE SEQUENCE [LARGE SCALE GENOMIC DNA]</scope>
    <source>
        <strain evidence="10">cv. Fuchu</strain>
    </source>
</reference>
<dbReference type="PANTHER" id="PTHR19321:SF3">
    <property type="entry name" value="65-KDA MICROTUBULE-ASSOCIATED PROTEIN 8"/>
    <property type="match status" value="1"/>
</dbReference>
<dbReference type="PANTHER" id="PTHR19321">
    <property type="entry name" value="PROTEIN REGULATOR OF CYTOKINESIS 1 PRC1-RELATED"/>
    <property type="match status" value="1"/>
</dbReference>
<keyword evidence="10" id="KW-1185">Reference proteome</keyword>
<keyword evidence="7" id="KW-0732">Signal</keyword>
<dbReference type="EMBL" id="BJWL01000006">
    <property type="protein sequence ID" value="GFY88132.1"/>
    <property type="molecule type" value="Genomic_DNA"/>
</dbReference>
<evidence type="ECO:0000256" key="2">
    <source>
        <dbReference type="ARBA" id="ARBA00006187"/>
    </source>
</evidence>
<sequence length="986" mass="110776">MTPMRLSLIFMIMAMSSADILQNPYFESPPTNITSNSSSALLLLTDVNTIPGWSFSGTVWYVTSGHNISLPGNGHAVQLGPGGKINQTFRANGNYMGYLLTFTLAPSNEECFNNSIAVNVSAPDRSKVFSLERRYGKEMWQSHACYLGSWDDVREPINLEIQRASVDKDSNLTCDPIVDTFLITRIGSPRVYSDSMLVNYGFEFGPAFLSKSSEGILLDEELDAQTSALQQWSVIGTVKYIDSKHYSVPEGKAAVELVYGAPSGIRTIETLSKDSTYKLEFMVGDANDSCVGDFIVYAQVGTSIQNFTMRSNGTGSARKHSMTFKAESSLTPISFVSFNESQTSDHVFCGPVIDNVILLSSYALQQKAQLGTSFSSLVVAVIIWDEVGEDQFERERVLLDLEQECLEVYRRKVDGANISRAQLHQELAQSEAEFTHLLLSLGERSLPGRPEKMTGTLKEQLDSITPALREMQLRKQERVKQFQTVQSQIQKISAEIAGKSECDDSPSRIVVNENDLSLKKLEEYQIELQRLHNEKNDRLKRVEKYTSAVQNLSATLGMDSSMIITKVHPSLNELSGLSKNISDGILAKLNSTVESLEEEKCTRLEKLHHLGKALTNFVEPYGHALHRSSIVLPHHQLIISFAEAEVKRLDQLKASKMKELFIKKQFELEEICNTSHMQIPSRSEMDNIINLINSGEIDHADLLMSMDDQISKAKDEAFSRKVIMEKVEKWMSAREEERWLEEYSMDENRYSVSRGAHKNLRRAERARVVVNKIPALVASLIAKTKDWEGERKKVFLYDEVPLLGMLEEYNMFRQEKEKEKTKAKGCVWIKNLVRKKEKEWEKLDNPKILNGWTLSHFTFPFPFPSPPPNLAPNTALKIMEMKKVQNQVVVEQENLFGPRPTTSSRRLSNISSSGGLSNATPLNRRLSLSIQQLGSNSINSATQGMSFIKDGNKAHRQKIFARPGFASHLREDTASVVSTFSGPVSP</sequence>
<dbReference type="Pfam" id="PF03999">
    <property type="entry name" value="MAP65_ASE1"/>
    <property type="match status" value="1"/>
</dbReference>
<evidence type="ECO:0000256" key="1">
    <source>
        <dbReference type="ARBA" id="ARBA00004245"/>
    </source>
</evidence>
<dbReference type="GO" id="GO:0005819">
    <property type="term" value="C:spindle"/>
    <property type="evidence" value="ECO:0007669"/>
    <property type="project" value="TreeGrafter"/>
</dbReference>
<evidence type="ECO:0000259" key="8">
    <source>
        <dbReference type="Pfam" id="PF04862"/>
    </source>
</evidence>
<organism evidence="9 10">
    <name type="scientific">Actinidia rufa</name>
    <dbReference type="NCBI Taxonomy" id="165716"/>
    <lineage>
        <taxon>Eukaryota</taxon>
        <taxon>Viridiplantae</taxon>
        <taxon>Streptophyta</taxon>
        <taxon>Embryophyta</taxon>
        <taxon>Tracheophyta</taxon>
        <taxon>Spermatophyta</taxon>
        <taxon>Magnoliopsida</taxon>
        <taxon>eudicotyledons</taxon>
        <taxon>Gunneridae</taxon>
        <taxon>Pentapetalae</taxon>
        <taxon>asterids</taxon>
        <taxon>Ericales</taxon>
        <taxon>Actinidiaceae</taxon>
        <taxon>Actinidia</taxon>
    </lineage>
</organism>
<evidence type="ECO:0000256" key="4">
    <source>
        <dbReference type="ARBA" id="ARBA00023212"/>
    </source>
</evidence>
<comment type="similarity">
    <text evidence="2">Belongs to the MAP65/ASE1 family.</text>
</comment>
<keyword evidence="4" id="KW-0963">Cytoplasm</keyword>
<evidence type="ECO:0000256" key="7">
    <source>
        <dbReference type="SAM" id="SignalP"/>
    </source>
</evidence>
<keyword evidence="4" id="KW-0206">Cytoskeleton</keyword>
<feature type="domain" description="DUF642" evidence="8">
    <location>
        <begin position="20"/>
        <end position="183"/>
    </location>
</feature>
<dbReference type="Proteomes" id="UP000585474">
    <property type="component" value="Unassembled WGS sequence"/>
</dbReference>
<accession>A0A7J0EP82</accession>
<evidence type="ECO:0000256" key="6">
    <source>
        <dbReference type="SAM" id="MobiDB-lite"/>
    </source>
</evidence>
<feature type="compositionally biased region" description="Low complexity" evidence="6">
    <location>
        <begin position="903"/>
        <end position="918"/>
    </location>
</feature>
<proteinExistence type="inferred from homology"/>
<feature type="chain" id="PRO_5029573833" evidence="7">
    <location>
        <begin position="19"/>
        <end position="986"/>
    </location>
</feature>
<feature type="signal peptide" evidence="7">
    <location>
        <begin position="1"/>
        <end position="18"/>
    </location>
</feature>
<gene>
    <name evidence="9" type="ORF">Acr_06g0000720</name>
</gene>
<evidence type="ECO:0000313" key="9">
    <source>
        <dbReference type="EMBL" id="GFY88132.1"/>
    </source>
</evidence>
<dbReference type="Gene3D" id="1.20.58.1520">
    <property type="match status" value="1"/>
</dbReference>
<name>A0A7J0EP82_9ERIC</name>
<dbReference type="GO" id="GO:0008017">
    <property type="term" value="F:microtubule binding"/>
    <property type="evidence" value="ECO:0007669"/>
    <property type="project" value="InterPro"/>
</dbReference>
<feature type="coiled-coil region" evidence="5">
    <location>
        <begin position="514"/>
        <end position="541"/>
    </location>
</feature>
<feature type="domain" description="DUF642" evidence="8">
    <location>
        <begin position="218"/>
        <end position="357"/>
    </location>
</feature>
<dbReference type="InterPro" id="IPR006946">
    <property type="entry name" value="DGR2-like_dom"/>
</dbReference>
<comment type="subcellular location">
    <subcellularLocation>
        <location evidence="1">Cytoplasm</location>
        <location evidence="1">Cytoskeleton</location>
    </subcellularLocation>
</comment>
<protein>
    <submittedName>
        <fullName evidence="9">Microtubule-associated protein 65-8</fullName>
    </submittedName>
</protein>
<evidence type="ECO:0000256" key="5">
    <source>
        <dbReference type="SAM" id="Coils"/>
    </source>
</evidence>
<dbReference type="Pfam" id="PF04862">
    <property type="entry name" value="DUF642"/>
    <property type="match status" value="2"/>
</dbReference>
<evidence type="ECO:0000313" key="10">
    <source>
        <dbReference type="Proteomes" id="UP000585474"/>
    </source>
</evidence>
<dbReference type="GO" id="GO:0000226">
    <property type="term" value="P:microtubule cytoskeleton organization"/>
    <property type="evidence" value="ECO:0007669"/>
    <property type="project" value="InterPro"/>
</dbReference>
<keyword evidence="3" id="KW-0493">Microtubule</keyword>
<keyword evidence="5" id="KW-0175">Coiled coil</keyword>
<dbReference type="InterPro" id="IPR007145">
    <property type="entry name" value="MAP65_Ase1_PRC1"/>
</dbReference>
<evidence type="ECO:0000256" key="3">
    <source>
        <dbReference type="ARBA" id="ARBA00022701"/>
    </source>
</evidence>
<feature type="region of interest" description="Disordered" evidence="6">
    <location>
        <begin position="897"/>
        <end position="918"/>
    </location>
</feature>
<dbReference type="OrthoDB" id="642895at2759"/>